<accession>A0A165X8Z4</accession>
<name>A0A165X8Z4_9AGAM</name>
<reference evidence="1 2" key="1">
    <citation type="journal article" date="2016" name="Mol. Biol. Evol.">
        <title>Comparative Genomics of Early-Diverging Mushroom-Forming Fungi Provides Insights into the Origins of Lignocellulose Decay Capabilities.</title>
        <authorList>
            <person name="Nagy L.G."/>
            <person name="Riley R."/>
            <person name="Tritt A."/>
            <person name="Adam C."/>
            <person name="Daum C."/>
            <person name="Floudas D."/>
            <person name="Sun H."/>
            <person name="Yadav J.S."/>
            <person name="Pangilinan J."/>
            <person name="Larsson K.H."/>
            <person name="Matsuura K."/>
            <person name="Barry K."/>
            <person name="Labutti K."/>
            <person name="Kuo R."/>
            <person name="Ohm R.A."/>
            <person name="Bhattacharya S.S."/>
            <person name="Shirouzu T."/>
            <person name="Yoshinaga Y."/>
            <person name="Martin F.M."/>
            <person name="Grigoriev I.V."/>
            <person name="Hibbett D.S."/>
        </authorList>
    </citation>
    <scope>NUCLEOTIDE SEQUENCE [LARGE SCALE GENOMIC DNA]</scope>
    <source>
        <strain evidence="1 2">HHB10207 ss-3</strain>
    </source>
</reference>
<gene>
    <name evidence="1" type="ORF">SISSUDRAFT_1038081</name>
</gene>
<proteinExistence type="predicted"/>
<keyword evidence="2" id="KW-1185">Reference proteome</keyword>
<organism evidence="1 2">
    <name type="scientific">Sistotremastrum suecicum HHB10207 ss-3</name>
    <dbReference type="NCBI Taxonomy" id="1314776"/>
    <lineage>
        <taxon>Eukaryota</taxon>
        <taxon>Fungi</taxon>
        <taxon>Dikarya</taxon>
        <taxon>Basidiomycota</taxon>
        <taxon>Agaricomycotina</taxon>
        <taxon>Agaricomycetes</taxon>
        <taxon>Sistotremastrales</taxon>
        <taxon>Sistotremastraceae</taxon>
        <taxon>Sistotremastrum</taxon>
    </lineage>
</organism>
<dbReference type="Proteomes" id="UP000076798">
    <property type="component" value="Unassembled WGS sequence"/>
</dbReference>
<sequence length="442" mass="49046">MSTPPTSSTPPQCPHCSGVFHTELAKFIDNFCTLCHKYTSGAITLEEFVKRRALQCQACSIDWPFLGGPLCGTCGLHLGKSALATAATSSTSQSGASQTNTPIEPTLANSQALYNHHRTEAGAHRTAVNQSSQYAGLTPQTMVAALGSRGAVNTPNTDNGFALPIPRGLQAYQTQQAANRTDSIVTAKQDAHAIGHSPLNSCFFELTSIDYQQKKTKPLPPFPKKLDGFIKFGHEFQMSALLLDVLYTLATKWGNWQKRWEEICGIPWNVLGHIIDRKYFTPHQGREGWTVGAVYNDLLRPELRGHCVSPQEIHRKHFKIHVYVNLDALMTRLRECEAGPLHSGGGDRGGGVDWMGIHYRSRELVITHLVVFFRHMIRPRVARWRRVGWSDLDEASRNLDDLVDSDMGDGCWGSGAVESHERQFGDLKGWGDCTTMRYLKSS</sequence>
<dbReference type="AlphaFoldDB" id="A0A165X8Z4"/>
<evidence type="ECO:0000313" key="1">
    <source>
        <dbReference type="EMBL" id="KZT31950.1"/>
    </source>
</evidence>
<protein>
    <submittedName>
        <fullName evidence="1">Uncharacterized protein</fullName>
    </submittedName>
</protein>
<dbReference type="EMBL" id="KV428420">
    <property type="protein sequence ID" value="KZT31950.1"/>
    <property type="molecule type" value="Genomic_DNA"/>
</dbReference>
<evidence type="ECO:0000313" key="2">
    <source>
        <dbReference type="Proteomes" id="UP000076798"/>
    </source>
</evidence>